<protein>
    <submittedName>
        <fullName evidence="1">Uncharacterized protein</fullName>
    </submittedName>
</protein>
<keyword evidence="2" id="KW-1185">Reference proteome</keyword>
<proteinExistence type="predicted"/>
<evidence type="ECO:0000313" key="1">
    <source>
        <dbReference type="EMBL" id="CAD7245354.1"/>
    </source>
</evidence>
<dbReference type="Proteomes" id="UP000677054">
    <property type="component" value="Unassembled WGS sequence"/>
</dbReference>
<dbReference type="AlphaFoldDB" id="A0A7R8X8R0"/>
<accession>A0A7R8X8R0</accession>
<dbReference type="EMBL" id="LR900354">
    <property type="protein sequence ID" value="CAD7245354.1"/>
    <property type="molecule type" value="Genomic_DNA"/>
</dbReference>
<organism evidence="1">
    <name type="scientific">Darwinula stevensoni</name>
    <dbReference type="NCBI Taxonomy" id="69355"/>
    <lineage>
        <taxon>Eukaryota</taxon>
        <taxon>Metazoa</taxon>
        <taxon>Ecdysozoa</taxon>
        <taxon>Arthropoda</taxon>
        <taxon>Crustacea</taxon>
        <taxon>Oligostraca</taxon>
        <taxon>Ostracoda</taxon>
        <taxon>Podocopa</taxon>
        <taxon>Podocopida</taxon>
        <taxon>Darwinulocopina</taxon>
        <taxon>Darwinuloidea</taxon>
        <taxon>Darwinulidae</taxon>
        <taxon>Darwinula</taxon>
    </lineage>
</organism>
<gene>
    <name evidence="1" type="ORF">DSTB1V02_LOCUS5228</name>
</gene>
<dbReference type="EMBL" id="CAJPEV010000837">
    <property type="protein sequence ID" value="CAG0888964.1"/>
    <property type="molecule type" value="Genomic_DNA"/>
</dbReference>
<reference evidence="1" key="1">
    <citation type="submission" date="2020-11" db="EMBL/GenBank/DDBJ databases">
        <authorList>
            <person name="Tran Van P."/>
        </authorList>
    </citation>
    <scope>NUCLEOTIDE SEQUENCE</scope>
</reference>
<name>A0A7R8X8R0_9CRUS</name>
<evidence type="ECO:0000313" key="2">
    <source>
        <dbReference type="Proteomes" id="UP000677054"/>
    </source>
</evidence>
<sequence length="108" mass="11966">MGSDMGASLSVGNLLEKTKTPPSVILWETNLGTNLVTRKKISPRRRPKPPRKGTIAWVAWPGWPHLPHGLRIGSESTCSNYSISAPWTPHMIRDNWVDVTNVPPKGEC</sequence>